<name>A0A0E0KG52_ORYPU</name>
<reference evidence="1" key="1">
    <citation type="submission" date="2015-04" db="UniProtKB">
        <authorList>
            <consortium name="EnsemblPlants"/>
        </authorList>
    </citation>
    <scope>IDENTIFICATION</scope>
</reference>
<dbReference type="Gramene" id="OPUNC03G23330.1">
    <property type="protein sequence ID" value="OPUNC03G23330.1"/>
    <property type="gene ID" value="OPUNC03G23330"/>
</dbReference>
<organism evidence="1">
    <name type="scientific">Oryza punctata</name>
    <name type="common">Red rice</name>
    <dbReference type="NCBI Taxonomy" id="4537"/>
    <lineage>
        <taxon>Eukaryota</taxon>
        <taxon>Viridiplantae</taxon>
        <taxon>Streptophyta</taxon>
        <taxon>Embryophyta</taxon>
        <taxon>Tracheophyta</taxon>
        <taxon>Spermatophyta</taxon>
        <taxon>Magnoliopsida</taxon>
        <taxon>Liliopsida</taxon>
        <taxon>Poales</taxon>
        <taxon>Poaceae</taxon>
        <taxon>BOP clade</taxon>
        <taxon>Oryzoideae</taxon>
        <taxon>Oryzeae</taxon>
        <taxon>Oryzinae</taxon>
        <taxon>Oryza</taxon>
    </lineage>
</organism>
<keyword evidence="2" id="KW-1185">Reference proteome</keyword>
<dbReference type="SUPFAM" id="SSF57889">
    <property type="entry name" value="Cysteine-rich domain"/>
    <property type="match status" value="1"/>
</dbReference>
<dbReference type="AlphaFoldDB" id="A0A0E0KG52"/>
<evidence type="ECO:0000313" key="1">
    <source>
        <dbReference type="EnsemblPlants" id="OPUNC03G23330.1"/>
    </source>
</evidence>
<dbReference type="Proteomes" id="UP000026962">
    <property type="component" value="Chromosome 3"/>
</dbReference>
<dbReference type="eggNOG" id="ENOG502R4IV">
    <property type="taxonomic scope" value="Eukaryota"/>
</dbReference>
<dbReference type="EnsemblPlants" id="OPUNC03G23330.1">
    <property type="protein sequence ID" value="OPUNC03G23330.1"/>
    <property type="gene ID" value="OPUNC03G23330"/>
</dbReference>
<dbReference type="InterPro" id="IPR046349">
    <property type="entry name" value="C1-like_sf"/>
</dbReference>
<sequence>MGGSNSHHAHPGHDLRRGSCGSLEATCSLCGDRVKPGEVVYRCAVADCSAPFLLHDAIGNFSGHSLALTTRSDVAASVCCTVCTRTIKGFSHVYSCSQTRHLGCRGFHAHPRCGNLPRQASAPSHAHQLVLREPDAGGARRCLNLEHAAAGGQARAWSYQCPTCQDVEHCLPCVLGVGSDPKCCCVCGAGCGFTCAGPAGFAIGHFLHEIFRGCTGLSVKSAIGNDYINIMTKHEVDPNNIMLVTMEDLTKDQRVEFDKQKEVEETLYSKY</sequence>
<protein>
    <submittedName>
        <fullName evidence="1">Uncharacterized protein</fullName>
    </submittedName>
</protein>
<dbReference type="HOGENOM" id="CLU_101973_0_0_1"/>
<reference evidence="1" key="2">
    <citation type="submission" date="2018-05" db="EMBL/GenBank/DDBJ databases">
        <title>OpunRS2 (Oryza punctata Reference Sequence Version 2).</title>
        <authorList>
            <person name="Zhang J."/>
            <person name="Kudrna D."/>
            <person name="Lee S."/>
            <person name="Talag J."/>
            <person name="Welchert J."/>
            <person name="Wing R.A."/>
        </authorList>
    </citation>
    <scope>NUCLEOTIDE SEQUENCE [LARGE SCALE GENOMIC DNA]</scope>
</reference>
<accession>A0A0E0KG52</accession>
<proteinExistence type="predicted"/>
<dbReference type="OMA" id="HPRCGNL"/>
<evidence type="ECO:0000313" key="2">
    <source>
        <dbReference type="Proteomes" id="UP000026962"/>
    </source>
</evidence>